<feature type="transmembrane region" description="Helical" evidence="1">
    <location>
        <begin position="48"/>
        <end position="69"/>
    </location>
</feature>
<organism evidence="2 3">
    <name type="scientific">Halopseudomonas yangmingensis</name>
    <dbReference type="NCBI Taxonomy" id="1720063"/>
    <lineage>
        <taxon>Bacteria</taxon>
        <taxon>Pseudomonadati</taxon>
        <taxon>Pseudomonadota</taxon>
        <taxon>Gammaproteobacteria</taxon>
        <taxon>Pseudomonadales</taxon>
        <taxon>Pseudomonadaceae</taxon>
        <taxon>Halopseudomonas</taxon>
    </lineage>
</organism>
<accession>A0A1I4P2N0</accession>
<keyword evidence="1" id="KW-1133">Transmembrane helix</keyword>
<gene>
    <name evidence="2" type="ORF">SAMN05216217_10277</name>
</gene>
<keyword evidence="1" id="KW-0472">Membrane</keyword>
<dbReference type="EMBL" id="FOUI01000002">
    <property type="protein sequence ID" value="SFM21915.1"/>
    <property type="molecule type" value="Genomic_DNA"/>
</dbReference>
<proteinExistence type="predicted"/>
<dbReference type="AlphaFoldDB" id="A0A1I4P2N0"/>
<name>A0A1I4P2N0_9GAMM</name>
<dbReference type="RefSeq" id="WP_093472352.1">
    <property type="nucleotide sequence ID" value="NZ_FOUI01000002.1"/>
</dbReference>
<feature type="transmembrane region" description="Helical" evidence="1">
    <location>
        <begin position="12"/>
        <end position="42"/>
    </location>
</feature>
<evidence type="ECO:0000313" key="3">
    <source>
        <dbReference type="Proteomes" id="UP000243629"/>
    </source>
</evidence>
<keyword evidence="1" id="KW-0812">Transmembrane</keyword>
<reference evidence="3" key="1">
    <citation type="submission" date="2016-10" db="EMBL/GenBank/DDBJ databases">
        <authorList>
            <person name="Varghese N."/>
            <person name="Submissions S."/>
        </authorList>
    </citation>
    <scope>NUCLEOTIDE SEQUENCE [LARGE SCALE GENOMIC DNA]</scope>
    <source>
        <strain evidence="3">DSM 24213</strain>
    </source>
</reference>
<keyword evidence="3" id="KW-1185">Reference proteome</keyword>
<dbReference type="Proteomes" id="UP000243629">
    <property type="component" value="Unassembled WGS sequence"/>
</dbReference>
<dbReference type="OrthoDB" id="5996503at2"/>
<protein>
    <submittedName>
        <fullName evidence="2">Uncharacterized membrane protein YhdT</fullName>
    </submittedName>
</protein>
<evidence type="ECO:0000256" key="1">
    <source>
        <dbReference type="SAM" id="Phobius"/>
    </source>
</evidence>
<evidence type="ECO:0000313" key="2">
    <source>
        <dbReference type="EMBL" id="SFM21915.1"/>
    </source>
</evidence>
<sequence>MDSYFKKMLKPAVWLLGSFFLWLGGLLLVISFPLAIASFFVADLSLPLWESILSGALGLAFALPGWWLVKNSTAVSEKLWNSAERQQTAGFRRLMKLEESTKIGMKKALNAHSNMKSKAAKQQLLLEDIAARSSGRDLKVVVQGGSGWEQLSGKSLVLSLATDILYLTDLDELQEYLIPYDSITDLGISGPGTLTKGGGAMGGGFGVEGFLAGAAAATIINMLTTHTTTKTIVRISSNRQELFLLSSTKDPEEMRQYLSPIYTRLPPADSRPYLTGKSNVVQELINLNELRQSGVINEDEFAALKGRLLQ</sequence>